<reference evidence="2" key="1">
    <citation type="submission" date="2021-05" db="EMBL/GenBank/DDBJ databases">
        <title>A free-living protist that lacks canonical eukaryotic 1 DNA replication and segregation systems.</title>
        <authorList>
            <person name="Salas-Leiva D.E."/>
            <person name="Tromer E.C."/>
            <person name="Curtis B.A."/>
            <person name="Jerlstrom-Hultqvist J."/>
            <person name="Kolisko M."/>
            <person name="Yi Z."/>
            <person name="Salas-Leiva J.S."/>
            <person name="Gallot-Lavallee L."/>
            <person name="Kops G.J.P.L."/>
            <person name="Archibald J.M."/>
            <person name="Simpson A.G.B."/>
            <person name="Roger A.J."/>
        </authorList>
    </citation>
    <scope>NUCLEOTIDE SEQUENCE</scope>
    <source>
        <strain evidence="2">BICM</strain>
    </source>
</reference>
<proteinExistence type="predicted"/>
<dbReference type="AlphaFoldDB" id="A0A8J6AQB5"/>
<evidence type="ECO:0000313" key="2">
    <source>
        <dbReference type="EMBL" id="KAG9391231.1"/>
    </source>
</evidence>
<dbReference type="Proteomes" id="UP000717585">
    <property type="component" value="Unassembled WGS sequence"/>
</dbReference>
<evidence type="ECO:0000313" key="3">
    <source>
        <dbReference type="Proteomes" id="UP000717585"/>
    </source>
</evidence>
<feature type="region of interest" description="Disordered" evidence="1">
    <location>
        <begin position="1"/>
        <end position="111"/>
    </location>
</feature>
<protein>
    <submittedName>
        <fullName evidence="2">Uncharacterized protein</fullName>
    </submittedName>
</protein>
<feature type="compositionally biased region" description="Low complexity" evidence="1">
    <location>
        <begin position="30"/>
        <end position="39"/>
    </location>
</feature>
<gene>
    <name evidence="2" type="ORF">J8273_7505</name>
</gene>
<keyword evidence="3" id="KW-1185">Reference proteome</keyword>
<feature type="region of interest" description="Disordered" evidence="1">
    <location>
        <begin position="168"/>
        <end position="187"/>
    </location>
</feature>
<organism evidence="2 3">
    <name type="scientific">Carpediemonas membranifera</name>
    <dbReference type="NCBI Taxonomy" id="201153"/>
    <lineage>
        <taxon>Eukaryota</taxon>
        <taxon>Metamonada</taxon>
        <taxon>Carpediemonas-like organisms</taxon>
        <taxon>Carpediemonas</taxon>
    </lineage>
</organism>
<feature type="compositionally biased region" description="Basic and acidic residues" evidence="1">
    <location>
        <begin position="41"/>
        <end position="54"/>
    </location>
</feature>
<dbReference type="EMBL" id="JAHDYR010000062">
    <property type="protein sequence ID" value="KAG9391231.1"/>
    <property type="molecule type" value="Genomic_DNA"/>
</dbReference>
<comment type="caution">
    <text evidence="2">The sequence shown here is derived from an EMBL/GenBank/DDBJ whole genome shotgun (WGS) entry which is preliminary data.</text>
</comment>
<accession>A0A8J6AQB5</accession>
<sequence>MEKQHQDQLQARQKGESMATRQRRSHRHSSPPAHQASPSISDRDQPDEADDKIPHLIVHFKPENTAAAGEASPTHCRRRRRRRVDDDDHQRKHSHRGHKTDPPACTETENHPAPFSAQIFVYSTSYRMKFPSPSNRILLGDPSGMVIHRRCYTPQGELCRPRGTVRTPSRLQQRHSVSTLPATNTQL</sequence>
<name>A0A8J6AQB5_9EUKA</name>
<evidence type="ECO:0000256" key="1">
    <source>
        <dbReference type="SAM" id="MobiDB-lite"/>
    </source>
</evidence>